<keyword evidence="5" id="KW-1003">Cell membrane</keyword>
<evidence type="ECO:0000256" key="2">
    <source>
        <dbReference type="ARBA" id="ARBA00004651"/>
    </source>
</evidence>
<dbReference type="CDD" id="cd03257">
    <property type="entry name" value="ABC_NikE_OppD_transporters"/>
    <property type="match status" value="1"/>
</dbReference>
<proteinExistence type="inferred from homology"/>
<dbReference type="PANTHER" id="PTHR43297:SF2">
    <property type="entry name" value="DIPEPTIDE TRANSPORT ATP-BINDING PROTEIN DPPD"/>
    <property type="match status" value="1"/>
</dbReference>
<keyword evidence="4 11" id="KW-0813">Transport</keyword>
<dbReference type="Gene3D" id="1.10.3720.10">
    <property type="entry name" value="MetI-like"/>
    <property type="match status" value="1"/>
</dbReference>
<dbReference type="InterPro" id="IPR000515">
    <property type="entry name" value="MetI-like"/>
</dbReference>
<keyword evidence="7" id="KW-0547">Nucleotide-binding</keyword>
<evidence type="ECO:0000313" key="14">
    <source>
        <dbReference type="EMBL" id="ERJ98458.1"/>
    </source>
</evidence>
<evidence type="ECO:0000313" key="15">
    <source>
        <dbReference type="Proteomes" id="UP000016646"/>
    </source>
</evidence>
<keyword evidence="9 11" id="KW-1133">Transmembrane helix</keyword>
<dbReference type="InterPro" id="IPR013563">
    <property type="entry name" value="Oligopep_ABC_C"/>
</dbReference>
<dbReference type="Pfam" id="PF00005">
    <property type="entry name" value="ABC_tran"/>
    <property type="match status" value="1"/>
</dbReference>
<dbReference type="SUPFAM" id="SSF52540">
    <property type="entry name" value="P-loop containing nucleoside triphosphate hydrolases"/>
    <property type="match status" value="1"/>
</dbReference>
<name>A0ABN0P3I0_TRESO</name>
<protein>
    <submittedName>
        <fullName evidence="14">Oligopeptide/dipeptide transporter, C-terminal domain protein</fullName>
    </submittedName>
</protein>
<keyword evidence="6 11" id="KW-0812">Transmembrane</keyword>
<reference evidence="14 15" key="1">
    <citation type="submission" date="2013-08" db="EMBL/GenBank/DDBJ databases">
        <authorList>
            <person name="Durkin A.S."/>
            <person name="Haft D.R."/>
            <person name="McCorrison J."/>
            <person name="Torralba M."/>
            <person name="Gillis M."/>
            <person name="Haft D.H."/>
            <person name="Methe B."/>
            <person name="Sutton G."/>
            <person name="Nelson K.E."/>
        </authorList>
    </citation>
    <scope>NUCLEOTIDE SEQUENCE [LARGE SCALE GENOMIC DNA]</scope>
    <source>
        <strain evidence="14 15">ATCC 35536</strain>
    </source>
</reference>
<evidence type="ECO:0000256" key="5">
    <source>
        <dbReference type="ARBA" id="ARBA00022475"/>
    </source>
</evidence>
<dbReference type="Gene3D" id="3.40.50.300">
    <property type="entry name" value="P-loop containing nucleotide triphosphate hydrolases"/>
    <property type="match status" value="1"/>
</dbReference>
<dbReference type="SMART" id="SM00382">
    <property type="entry name" value="AAA"/>
    <property type="match status" value="1"/>
</dbReference>
<evidence type="ECO:0000259" key="13">
    <source>
        <dbReference type="PROSITE" id="PS50928"/>
    </source>
</evidence>
<feature type="domain" description="ABC transmembrane type-1" evidence="13">
    <location>
        <begin position="1"/>
        <end position="161"/>
    </location>
</feature>
<comment type="similarity">
    <text evidence="11">Belongs to the binding-protein-dependent transport system permease family.</text>
</comment>
<evidence type="ECO:0000256" key="10">
    <source>
        <dbReference type="ARBA" id="ARBA00023136"/>
    </source>
</evidence>
<evidence type="ECO:0000256" key="1">
    <source>
        <dbReference type="ARBA" id="ARBA00004417"/>
    </source>
</evidence>
<dbReference type="EMBL" id="AVQI01000080">
    <property type="protein sequence ID" value="ERJ98458.1"/>
    <property type="molecule type" value="Genomic_DNA"/>
</dbReference>
<gene>
    <name evidence="14" type="ORF">HMPREF0860_0229</name>
</gene>
<feature type="transmembrane region" description="Helical" evidence="11">
    <location>
        <begin position="73"/>
        <end position="97"/>
    </location>
</feature>
<dbReference type="NCBIfam" id="TIGR01727">
    <property type="entry name" value="oligo_HPY"/>
    <property type="match status" value="1"/>
</dbReference>
<comment type="caution">
    <text evidence="14">The sequence shown here is derived from an EMBL/GenBank/DDBJ whole genome shotgun (WGS) entry which is preliminary data.</text>
</comment>
<dbReference type="InterPro" id="IPR035906">
    <property type="entry name" value="MetI-like_sf"/>
</dbReference>
<dbReference type="InterPro" id="IPR027417">
    <property type="entry name" value="P-loop_NTPase"/>
</dbReference>
<dbReference type="SUPFAM" id="SSF161098">
    <property type="entry name" value="MetI-like"/>
    <property type="match status" value="1"/>
</dbReference>
<dbReference type="Pfam" id="PF08352">
    <property type="entry name" value="oligo_HPY"/>
    <property type="match status" value="1"/>
</dbReference>
<dbReference type="InterPro" id="IPR003593">
    <property type="entry name" value="AAA+_ATPase"/>
</dbReference>
<feature type="transmembrane region" description="Helical" evidence="11">
    <location>
        <begin position="33"/>
        <end position="52"/>
    </location>
</feature>
<evidence type="ECO:0000256" key="4">
    <source>
        <dbReference type="ARBA" id="ARBA00022448"/>
    </source>
</evidence>
<keyword evidence="15" id="KW-1185">Reference proteome</keyword>
<dbReference type="Pfam" id="PF00528">
    <property type="entry name" value="BPD_transp_1"/>
    <property type="match status" value="1"/>
</dbReference>
<keyword evidence="10 11" id="KW-0472">Membrane</keyword>
<evidence type="ECO:0000256" key="7">
    <source>
        <dbReference type="ARBA" id="ARBA00022741"/>
    </source>
</evidence>
<evidence type="ECO:0000256" key="3">
    <source>
        <dbReference type="ARBA" id="ARBA00005417"/>
    </source>
</evidence>
<accession>A0ABN0P3I0</accession>
<evidence type="ECO:0000256" key="9">
    <source>
        <dbReference type="ARBA" id="ARBA00022989"/>
    </source>
</evidence>
<comment type="similarity">
    <text evidence="3">Belongs to the ABC transporter superfamily.</text>
</comment>
<sequence>MRLAEFFMLIPSLYLILFLRSLLHTQTDSGTSYALITLILAFVGWPSSARTIRGMVHAIKREDFILNARLEGIPPAVIIFGHIIPQTASLLIVSVALSVPGFIMSETTLSYLGLGISDPAVSWGSLINRNISTLSNLQNYPWLLAPVLLLLTVTLAFNFLGDALRDYFDPYHAVFAGKKFRRKKVQAFGEISRTAPSAFDIGAADDAEARPASCGTQPENDSIASVSAPDVQSAYPAARNFLSVENLSVTFTVFREGKRIDVFAVRGVSFSMQRGEVLGIVGESGSGKSVTVSAIPDLLPQNAFLSGRVYFEGTELSALGEKELRAFRGKKIGMIFQEPALSFDPLQTVGSVFFEALRTIDKSCTKDAAYEKAEALLKEVGLPDPRKRLASYPHQFSGGQLQRIGIALALAQGCELLIADEPTTALDVTIQAQIVSLLMRLQKERGLSVIFISHNIDIVSRIADRIIVMYGGKVMEEGSAESIVRSPRHPYTKALLASSANFGMHYTKERMKSIPGKVCDPSAPERGCPFAPRCAFVRSSCATDGRSCPEMKIDGGAKK</sequence>
<dbReference type="PANTHER" id="PTHR43297">
    <property type="entry name" value="OLIGOPEPTIDE TRANSPORT ATP-BINDING PROTEIN APPD"/>
    <property type="match status" value="1"/>
</dbReference>
<dbReference type="PROSITE" id="PS00211">
    <property type="entry name" value="ABC_TRANSPORTER_1"/>
    <property type="match status" value="1"/>
</dbReference>
<evidence type="ECO:0000256" key="8">
    <source>
        <dbReference type="ARBA" id="ARBA00022840"/>
    </source>
</evidence>
<dbReference type="InterPro" id="IPR017871">
    <property type="entry name" value="ABC_transporter-like_CS"/>
</dbReference>
<dbReference type="PROSITE" id="PS50893">
    <property type="entry name" value="ABC_TRANSPORTER_2"/>
    <property type="match status" value="1"/>
</dbReference>
<dbReference type="InterPro" id="IPR003439">
    <property type="entry name" value="ABC_transporter-like_ATP-bd"/>
</dbReference>
<dbReference type="CDD" id="cd06261">
    <property type="entry name" value="TM_PBP2"/>
    <property type="match status" value="1"/>
</dbReference>
<comment type="subcellular location">
    <subcellularLocation>
        <location evidence="1">Cell inner membrane</location>
        <topology evidence="1">Peripheral membrane protein</topology>
    </subcellularLocation>
    <subcellularLocation>
        <location evidence="2 11">Cell membrane</location>
        <topology evidence="2 11">Multi-pass membrane protein</topology>
    </subcellularLocation>
</comment>
<evidence type="ECO:0000256" key="11">
    <source>
        <dbReference type="RuleBase" id="RU363032"/>
    </source>
</evidence>
<evidence type="ECO:0000256" key="6">
    <source>
        <dbReference type="ARBA" id="ARBA00022692"/>
    </source>
</evidence>
<dbReference type="PROSITE" id="PS50928">
    <property type="entry name" value="ABC_TM1"/>
    <property type="match status" value="1"/>
</dbReference>
<organism evidence="14 15">
    <name type="scientific">Treponema socranskii subsp. socranskii VPI DR56BR1116 = ATCC 35536</name>
    <dbReference type="NCBI Taxonomy" id="1125725"/>
    <lineage>
        <taxon>Bacteria</taxon>
        <taxon>Pseudomonadati</taxon>
        <taxon>Spirochaetota</taxon>
        <taxon>Spirochaetia</taxon>
        <taxon>Spirochaetales</taxon>
        <taxon>Treponemataceae</taxon>
        <taxon>Treponema</taxon>
    </lineage>
</organism>
<keyword evidence="8" id="KW-0067">ATP-binding</keyword>
<feature type="transmembrane region" description="Helical" evidence="11">
    <location>
        <begin position="140"/>
        <end position="160"/>
    </location>
</feature>
<dbReference type="Proteomes" id="UP000016646">
    <property type="component" value="Unassembled WGS sequence"/>
</dbReference>
<feature type="domain" description="ABC transporter" evidence="12">
    <location>
        <begin position="242"/>
        <end position="496"/>
    </location>
</feature>
<evidence type="ECO:0000259" key="12">
    <source>
        <dbReference type="PROSITE" id="PS50893"/>
    </source>
</evidence>
<dbReference type="InterPro" id="IPR050388">
    <property type="entry name" value="ABC_Ni/Peptide_Import"/>
</dbReference>